<accession>A0A699QWP6</accession>
<gene>
    <name evidence="2" type="ORF">Tci_845211</name>
</gene>
<proteinExistence type="predicted"/>
<evidence type="ECO:0000256" key="1">
    <source>
        <dbReference type="SAM" id="MobiDB-lite"/>
    </source>
</evidence>
<name>A0A699QWP6_TANCI</name>
<sequence length="199" mass="21984">MSSACNSSKIDSPDVKSKVVCAKCKKCLNSVNHNVCLNPCVNGKKPSGRKHMANVSKSETQKEYRPKVSKSKNVGTRESLATPKSRKPRFLLRWSPTGKKFDSAGQLVAISGYPDLFVVRRLRLFQAHDRKSKASHQFRLEVYGSAGQLVALSGDNACTSNIMEPKIKRFPNLTSLLGRLSRFVCGASTQVVPSTWQEI</sequence>
<dbReference type="EMBL" id="BKCJ011041583">
    <property type="protein sequence ID" value="GFC73241.1"/>
    <property type="molecule type" value="Genomic_DNA"/>
</dbReference>
<evidence type="ECO:0000313" key="2">
    <source>
        <dbReference type="EMBL" id="GFC73241.1"/>
    </source>
</evidence>
<organism evidence="2">
    <name type="scientific">Tanacetum cinerariifolium</name>
    <name type="common">Dalmatian daisy</name>
    <name type="synonym">Chrysanthemum cinerariifolium</name>
    <dbReference type="NCBI Taxonomy" id="118510"/>
    <lineage>
        <taxon>Eukaryota</taxon>
        <taxon>Viridiplantae</taxon>
        <taxon>Streptophyta</taxon>
        <taxon>Embryophyta</taxon>
        <taxon>Tracheophyta</taxon>
        <taxon>Spermatophyta</taxon>
        <taxon>Magnoliopsida</taxon>
        <taxon>eudicotyledons</taxon>
        <taxon>Gunneridae</taxon>
        <taxon>Pentapetalae</taxon>
        <taxon>asterids</taxon>
        <taxon>campanulids</taxon>
        <taxon>Asterales</taxon>
        <taxon>Asteraceae</taxon>
        <taxon>Asteroideae</taxon>
        <taxon>Anthemideae</taxon>
        <taxon>Anthemidinae</taxon>
        <taxon>Tanacetum</taxon>
    </lineage>
</organism>
<feature type="region of interest" description="Disordered" evidence="1">
    <location>
        <begin position="46"/>
        <end position="83"/>
    </location>
</feature>
<comment type="caution">
    <text evidence="2">The sequence shown here is derived from an EMBL/GenBank/DDBJ whole genome shotgun (WGS) entry which is preliminary data.</text>
</comment>
<dbReference type="AlphaFoldDB" id="A0A699QWP6"/>
<protein>
    <submittedName>
        <fullName evidence="2">Uncharacterized protein</fullName>
    </submittedName>
</protein>
<reference evidence="2" key="1">
    <citation type="journal article" date="2019" name="Sci. Rep.">
        <title>Draft genome of Tanacetum cinerariifolium, the natural source of mosquito coil.</title>
        <authorList>
            <person name="Yamashiro T."/>
            <person name="Shiraishi A."/>
            <person name="Satake H."/>
            <person name="Nakayama K."/>
        </authorList>
    </citation>
    <scope>NUCLEOTIDE SEQUENCE</scope>
</reference>